<protein>
    <submittedName>
        <fullName evidence="4">Spore coat protein U domain-containing protein</fullName>
    </submittedName>
</protein>
<feature type="chain" id="PRO_5047424768" evidence="2">
    <location>
        <begin position="39"/>
        <end position="373"/>
    </location>
</feature>
<dbReference type="PANTHER" id="PTHR37089">
    <property type="entry name" value="PROTEIN U-RELATED"/>
    <property type="match status" value="1"/>
</dbReference>
<evidence type="ECO:0000313" key="4">
    <source>
        <dbReference type="EMBL" id="MFK7642003.1"/>
    </source>
</evidence>
<keyword evidence="2" id="KW-0732">Signal</keyword>
<dbReference type="PANTHER" id="PTHR37089:SF3">
    <property type="entry name" value="EXPORTED PROTEIN"/>
    <property type="match status" value="1"/>
</dbReference>
<keyword evidence="4" id="KW-0946">Virion</keyword>
<keyword evidence="4" id="KW-0167">Capsid protein</keyword>
<sequence>MQMIMKKGRLKTANRLLRQTALPAVFGLLSLSVGQAWANSGVAGRFVQCTATVQGNGTVNGNPALVFGSQGNGVNLLNNNQPEDIQATINYQCANNDAYTVKVRLCFNIDGGRRFTNIYTPRKMVHSGNNAQTLQLSLLKPDNTNWGTDNTANSPSSVGTGVMRISPNTSASGTIPIRARLISGQNNAIPTTSGYYLADFTGGSTSLSWKAERYGTPDPADCGSVLTNNRFSFVVQAHVAPVCEITAADDIDFGTHTAGSTDLKQSGNLTVRCTNSTPYSIGLVPSNGNQDGKGEMKSLNHAATNTDKVPYQLRKSSSSNAHFWGNNESGSGSVKSNQTGDGNEQTHTVYAEVRSTDYTPDEYRDKVTVHVKY</sequence>
<evidence type="ECO:0000313" key="5">
    <source>
        <dbReference type="Proteomes" id="UP001621964"/>
    </source>
</evidence>
<dbReference type="InterPro" id="IPR053167">
    <property type="entry name" value="Spore_coat_component"/>
</dbReference>
<gene>
    <name evidence="4" type="ORF">ACI43T_05760</name>
</gene>
<feature type="domain" description="Spore coat protein U/FanG" evidence="3">
    <location>
        <begin position="47"/>
        <end position="188"/>
    </location>
</feature>
<dbReference type="Pfam" id="PF05229">
    <property type="entry name" value="SCPU"/>
    <property type="match status" value="2"/>
</dbReference>
<evidence type="ECO:0000256" key="2">
    <source>
        <dbReference type="SAM" id="SignalP"/>
    </source>
</evidence>
<evidence type="ECO:0000256" key="1">
    <source>
        <dbReference type="SAM" id="MobiDB-lite"/>
    </source>
</evidence>
<reference evidence="4 5" key="1">
    <citation type="submission" date="2024-11" db="EMBL/GenBank/DDBJ databases">
        <authorList>
            <person name="Mikucki A.G."/>
            <person name="Kahler C.M."/>
        </authorList>
    </citation>
    <scope>NUCLEOTIDE SEQUENCE [LARGE SCALE GENOMIC DNA]</scope>
    <source>
        <strain evidence="4 5">EXNM717</strain>
    </source>
</reference>
<dbReference type="RefSeq" id="WP_308023225.1">
    <property type="nucleotide sequence ID" value="NZ_CAUJQB010000079.1"/>
</dbReference>
<feature type="domain" description="Spore coat protein U/FanG" evidence="3">
    <location>
        <begin position="231"/>
        <end position="369"/>
    </location>
</feature>
<dbReference type="Proteomes" id="UP001621964">
    <property type="component" value="Unassembled WGS sequence"/>
</dbReference>
<dbReference type="EMBL" id="JBJGEB010000004">
    <property type="protein sequence ID" value="MFK7642003.1"/>
    <property type="molecule type" value="Genomic_DNA"/>
</dbReference>
<comment type="caution">
    <text evidence="4">The sequence shown here is derived from an EMBL/GenBank/DDBJ whole genome shotgun (WGS) entry which is preliminary data.</text>
</comment>
<organism evidence="4 5">
    <name type="scientific">Neisseria oralis</name>
    <dbReference type="NCBI Taxonomy" id="1107316"/>
    <lineage>
        <taxon>Bacteria</taxon>
        <taxon>Pseudomonadati</taxon>
        <taxon>Pseudomonadota</taxon>
        <taxon>Betaproteobacteria</taxon>
        <taxon>Neisseriales</taxon>
        <taxon>Neisseriaceae</taxon>
        <taxon>Neisseria</taxon>
    </lineage>
</organism>
<proteinExistence type="predicted"/>
<feature type="signal peptide" evidence="2">
    <location>
        <begin position="1"/>
        <end position="38"/>
    </location>
</feature>
<keyword evidence="5" id="KW-1185">Reference proteome</keyword>
<name>A0ABW8Q4Y2_9NEIS</name>
<dbReference type="InterPro" id="IPR007893">
    <property type="entry name" value="Spore_coat_U/FanG"/>
</dbReference>
<accession>A0ABW8Q4Y2</accession>
<feature type="region of interest" description="Disordered" evidence="1">
    <location>
        <begin position="315"/>
        <end position="345"/>
    </location>
</feature>
<evidence type="ECO:0000259" key="3">
    <source>
        <dbReference type="Pfam" id="PF05229"/>
    </source>
</evidence>